<evidence type="ECO:0000313" key="3">
    <source>
        <dbReference type="Proteomes" id="UP000823850"/>
    </source>
</evidence>
<sequence length="193" mass="21560">MLRCKINSTREYKQGEELELMKNGEKIMPVASETVSFDSAIAIILAGMALAVFPVASRNAGDRAGSVLLVLLLFAAGWILLSSFMKDRKRHLIEIEGKITDVLYYRRGENKKLIKASESYYPLIRYKLHDKEKTFISSYNSSLKTAYKTGRTVKLYYDEKTKSLAEKKASPLLALSAVILWCIAAVGIVSILG</sequence>
<evidence type="ECO:0000256" key="1">
    <source>
        <dbReference type="SAM" id="Phobius"/>
    </source>
</evidence>
<organism evidence="2 3">
    <name type="scientific">Candidatus Blautia stercoripullorum</name>
    <dbReference type="NCBI Taxonomy" id="2838502"/>
    <lineage>
        <taxon>Bacteria</taxon>
        <taxon>Bacillati</taxon>
        <taxon>Bacillota</taxon>
        <taxon>Clostridia</taxon>
        <taxon>Lachnospirales</taxon>
        <taxon>Lachnospiraceae</taxon>
        <taxon>Blautia</taxon>
    </lineage>
</organism>
<dbReference type="EMBL" id="DWUX01000197">
    <property type="protein sequence ID" value="HJD40552.1"/>
    <property type="molecule type" value="Genomic_DNA"/>
</dbReference>
<protein>
    <submittedName>
        <fullName evidence="2">DUF3592 domain-containing protein</fullName>
    </submittedName>
</protein>
<dbReference type="Proteomes" id="UP000823850">
    <property type="component" value="Unassembled WGS sequence"/>
</dbReference>
<feature type="transmembrane region" description="Helical" evidence="1">
    <location>
        <begin position="63"/>
        <end position="81"/>
    </location>
</feature>
<gene>
    <name evidence="2" type="ORF">H9913_11050</name>
</gene>
<proteinExistence type="predicted"/>
<feature type="transmembrane region" description="Helical" evidence="1">
    <location>
        <begin position="172"/>
        <end position="192"/>
    </location>
</feature>
<comment type="caution">
    <text evidence="2">The sequence shown here is derived from an EMBL/GenBank/DDBJ whole genome shotgun (WGS) entry which is preliminary data.</text>
</comment>
<dbReference type="AlphaFoldDB" id="A0A9D2R9X2"/>
<keyword evidence="1" id="KW-0472">Membrane</keyword>
<reference evidence="2" key="2">
    <citation type="submission" date="2021-04" db="EMBL/GenBank/DDBJ databases">
        <authorList>
            <person name="Gilroy R."/>
        </authorList>
    </citation>
    <scope>NUCLEOTIDE SEQUENCE</scope>
    <source>
        <strain evidence="2">ChiW19-6364</strain>
    </source>
</reference>
<name>A0A9D2R9X2_9FIRM</name>
<evidence type="ECO:0000313" key="2">
    <source>
        <dbReference type="EMBL" id="HJD40552.1"/>
    </source>
</evidence>
<keyword evidence="1" id="KW-1133">Transmembrane helix</keyword>
<keyword evidence="1" id="KW-0812">Transmembrane</keyword>
<reference evidence="2" key="1">
    <citation type="journal article" date="2021" name="PeerJ">
        <title>Extensive microbial diversity within the chicken gut microbiome revealed by metagenomics and culture.</title>
        <authorList>
            <person name="Gilroy R."/>
            <person name="Ravi A."/>
            <person name="Getino M."/>
            <person name="Pursley I."/>
            <person name="Horton D.L."/>
            <person name="Alikhan N.F."/>
            <person name="Baker D."/>
            <person name="Gharbi K."/>
            <person name="Hall N."/>
            <person name="Watson M."/>
            <person name="Adriaenssens E.M."/>
            <person name="Foster-Nyarko E."/>
            <person name="Jarju S."/>
            <person name="Secka A."/>
            <person name="Antonio M."/>
            <person name="Oren A."/>
            <person name="Chaudhuri R.R."/>
            <person name="La Ragione R."/>
            <person name="Hildebrand F."/>
            <person name="Pallen M.J."/>
        </authorList>
    </citation>
    <scope>NUCLEOTIDE SEQUENCE</scope>
    <source>
        <strain evidence="2">ChiW19-6364</strain>
    </source>
</reference>
<accession>A0A9D2R9X2</accession>
<feature type="transmembrane region" description="Helical" evidence="1">
    <location>
        <begin position="35"/>
        <end position="57"/>
    </location>
</feature>